<evidence type="ECO:0000256" key="1">
    <source>
        <dbReference type="SAM" id="MobiDB-lite"/>
    </source>
</evidence>
<evidence type="ECO:0000313" key="3">
    <source>
        <dbReference type="Proteomes" id="UP000501191"/>
    </source>
</evidence>
<sequence>MGKSKKAKARPITVAEAEAQLARARRREAAAAAAAPPRVNLATLDTPDVTHAEQYAEFLNRPGRFYLAHIIIPLDKFGLDEKLGVGATFKADDQQLIYLVEVLRQIRGAIGEGCRIDLTPAEPNAEEHRVAGPLPRKPTTEEHRAAHREVVRRHKAEMAADRVARGDARLAEARRQAEKLATHKREWCCNTPISGPHRPGCQFEPRADEPVDYTGPVEVAEPAGPWAGVQPPDRELTRDELAAMLPGQTRAEAAAELGKAPEDIGGTVRHADVLPEDLAAELGVPVESLRRIAIAGGGYAYTVTPQPAEPAGRHAAAPETE</sequence>
<accession>A0A6M2YSZ3</accession>
<dbReference type="EMBL" id="MN103533">
    <property type="protein sequence ID" value="QEA10841.1"/>
    <property type="molecule type" value="Genomic_DNA"/>
</dbReference>
<dbReference type="GeneID" id="63911509"/>
<organism evidence="2 3">
    <name type="scientific">Mycobacterium phage Weirdo19</name>
    <dbReference type="NCBI Taxonomy" id="2601610"/>
    <lineage>
        <taxon>Viruses</taxon>
        <taxon>Duplodnaviria</taxon>
        <taxon>Heunggongvirae</taxon>
        <taxon>Uroviricota</taxon>
        <taxon>Caudoviricetes</taxon>
        <taxon>Rosariovirus</taxon>
        <taxon>Rosariovirus Weirdo19ES</taxon>
    </lineage>
</organism>
<protein>
    <submittedName>
        <fullName evidence="2">Uncharacterized protein</fullName>
    </submittedName>
</protein>
<proteinExistence type="predicted"/>
<name>A0A6M2YSZ3_9CAUD</name>
<dbReference type="KEGG" id="vg:63911509"/>
<keyword evidence="3" id="KW-1185">Reference proteome</keyword>
<feature type="region of interest" description="Disordered" evidence="1">
    <location>
        <begin position="301"/>
        <end position="321"/>
    </location>
</feature>
<dbReference type="Proteomes" id="UP000501191">
    <property type="component" value="Segment"/>
</dbReference>
<reference evidence="2 3" key="1">
    <citation type="journal article" date="2020" name="PLoS ONE">
        <title>Weirdo19ES is a novel singleton mycobacteriophage that selects for glycolipid deficient phage-resistant M. smegmatis mutants.</title>
        <authorList>
            <person name="Suarez C.A."/>
            <person name="Franceschelli J.J."/>
            <person name="Tasselli S.E."/>
            <person name="Morbidoni H.R."/>
        </authorList>
    </citation>
    <scope>NUCLEOTIDE SEQUENCE [LARGE SCALE GENOMIC DNA]</scope>
</reference>
<evidence type="ECO:0000313" key="2">
    <source>
        <dbReference type="EMBL" id="QEA10841.1"/>
    </source>
</evidence>
<dbReference type="RefSeq" id="YP_010050774.1">
    <property type="nucleotide sequence ID" value="NC_054433.1"/>
</dbReference>